<evidence type="ECO:0000313" key="3">
    <source>
        <dbReference type="Proteomes" id="UP001165122"/>
    </source>
</evidence>
<sequence length="276" mass="29859">MTVRSIRCIFACLALIISIGVNLASAYSPSSSTGGTPFGVIGSTGSLGSYLTLHPDATPIPRPSPSSASYAPFDPNDFVIAAVPITSLHSVLSSTPSPTDRSKFCFLCNGIIPPSTFTIIVPWFGVKNSILISSNAPPTIIYGAKSPSVQSVLQSLGINSKIAQTEEELHEAQMTKLMWSSSMWLLCASFSTNIEGVLSNVDSKNAYRNLIKEYSDLADLDFSKSLKNLDDYNSSEGMRAVTPSRELAEEEFQFRNGVWLKMDEGGTFHRELLSLI</sequence>
<evidence type="ECO:0000313" key="2">
    <source>
        <dbReference type="EMBL" id="GMI06921.1"/>
    </source>
</evidence>
<dbReference type="Proteomes" id="UP001165122">
    <property type="component" value="Unassembled WGS sequence"/>
</dbReference>
<proteinExistence type="predicted"/>
<dbReference type="EMBL" id="BRXW01000107">
    <property type="protein sequence ID" value="GMI06921.1"/>
    <property type="molecule type" value="Genomic_DNA"/>
</dbReference>
<evidence type="ECO:0000256" key="1">
    <source>
        <dbReference type="SAM" id="SignalP"/>
    </source>
</evidence>
<name>A0A9W7CIT7_9STRA</name>
<protein>
    <submittedName>
        <fullName evidence="2">Uncharacterized protein</fullName>
    </submittedName>
</protein>
<gene>
    <name evidence="2" type="ORF">TrLO_g13173</name>
</gene>
<organism evidence="2 3">
    <name type="scientific">Triparma laevis f. longispina</name>
    <dbReference type="NCBI Taxonomy" id="1714387"/>
    <lineage>
        <taxon>Eukaryota</taxon>
        <taxon>Sar</taxon>
        <taxon>Stramenopiles</taxon>
        <taxon>Ochrophyta</taxon>
        <taxon>Bolidophyceae</taxon>
        <taxon>Parmales</taxon>
        <taxon>Triparmaceae</taxon>
        <taxon>Triparma</taxon>
    </lineage>
</organism>
<dbReference type="AlphaFoldDB" id="A0A9W7CIT7"/>
<feature type="signal peptide" evidence="1">
    <location>
        <begin position="1"/>
        <end position="26"/>
    </location>
</feature>
<reference evidence="3" key="1">
    <citation type="journal article" date="2023" name="Commun. Biol.">
        <title>Genome analysis of Parmales, the sister group of diatoms, reveals the evolutionary specialization of diatoms from phago-mixotrophs to photoautotrophs.</title>
        <authorList>
            <person name="Ban H."/>
            <person name="Sato S."/>
            <person name="Yoshikawa S."/>
            <person name="Yamada K."/>
            <person name="Nakamura Y."/>
            <person name="Ichinomiya M."/>
            <person name="Sato N."/>
            <person name="Blanc-Mathieu R."/>
            <person name="Endo H."/>
            <person name="Kuwata A."/>
            <person name="Ogata H."/>
        </authorList>
    </citation>
    <scope>NUCLEOTIDE SEQUENCE [LARGE SCALE GENOMIC DNA]</scope>
    <source>
        <strain evidence="3">NIES 3700</strain>
    </source>
</reference>
<keyword evidence="3" id="KW-1185">Reference proteome</keyword>
<comment type="caution">
    <text evidence="2">The sequence shown here is derived from an EMBL/GenBank/DDBJ whole genome shotgun (WGS) entry which is preliminary data.</text>
</comment>
<accession>A0A9W7CIT7</accession>
<feature type="chain" id="PRO_5040758541" evidence="1">
    <location>
        <begin position="27"/>
        <end position="276"/>
    </location>
</feature>
<keyword evidence="1" id="KW-0732">Signal</keyword>